<dbReference type="Pfam" id="PF20316">
    <property type="entry name" value="DUF6612"/>
    <property type="match status" value="1"/>
</dbReference>
<feature type="compositionally biased region" description="Basic and acidic residues" evidence="1">
    <location>
        <begin position="28"/>
        <end position="44"/>
    </location>
</feature>
<evidence type="ECO:0000256" key="1">
    <source>
        <dbReference type="SAM" id="MobiDB-lite"/>
    </source>
</evidence>
<dbReference type="InterPro" id="IPR046720">
    <property type="entry name" value="DUF6612"/>
</dbReference>
<dbReference type="Proteomes" id="UP000198660">
    <property type="component" value="Unassembled WGS sequence"/>
</dbReference>
<reference evidence="4" key="1">
    <citation type="submission" date="2016-10" db="EMBL/GenBank/DDBJ databases">
        <authorList>
            <person name="Varghese N."/>
            <person name="Submissions S."/>
        </authorList>
    </citation>
    <scope>NUCLEOTIDE SEQUENCE [LARGE SCALE GENOMIC DNA]</scope>
    <source>
        <strain evidence="4">DSM 45789</strain>
    </source>
</reference>
<dbReference type="AlphaFoldDB" id="A0A1I6T6H4"/>
<evidence type="ECO:0000313" key="4">
    <source>
        <dbReference type="Proteomes" id="UP000198660"/>
    </source>
</evidence>
<evidence type="ECO:0000256" key="2">
    <source>
        <dbReference type="SAM" id="SignalP"/>
    </source>
</evidence>
<sequence length="286" mass="32157">MKSLNRASVLLLSGLLLLAGCTTPSSGEKVKHNDQKVTENKEKSAQSILTESKKAMKEMKSYRWKMDANQKMTAPGQDGSMTTEVTGTMDYVTDTLYYADMAINMNMDGKKKKMDTKVILKDNKMYVFSEMTNGWIRTNLDKKMAQEFGMQDDYLDPKEILTVASEQKKGVTVKETGSSYQVGIKLKGEENIKPFMKYAENNIKKLESSGLKGKVALTDLEMKFTVNKKTKRLTDLDQNLNFSMSLSDKETLHVKQTSHSNLEGEAHNIVIPDKAKKAPLVNPSRQ</sequence>
<dbReference type="Gene3D" id="2.50.20.20">
    <property type="match status" value="1"/>
</dbReference>
<feature type="chain" id="PRO_5009304002" description="Outer membrane lipoprotein-sorting protein" evidence="2">
    <location>
        <begin position="28"/>
        <end position="286"/>
    </location>
</feature>
<dbReference type="EMBL" id="FPAA01000009">
    <property type="protein sequence ID" value="SFS84743.1"/>
    <property type="molecule type" value="Genomic_DNA"/>
</dbReference>
<gene>
    <name evidence="3" type="ORF">SAMN05444972_10948</name>
</gene>
<protein>
    <recommendedName>
        <fullName evidence="5">Outer membrane lipoprotein-sorting protein</fullName>
    </recommendedName>
</protein>
<name>A0A1I6T6H4_9BACL</name>
<evidence type="ECO:0000313" key="3">
    <source>
        <dbReference type="EMBL" id="SFS84743.1"/>
    </source>
</evidence>
<dbReference type="PROSITE" id="PS51257">
    <property type="entry name" value="PROKAR_LIPOPROTEIN"/>
    <property type="match status" value="1"/>
</dbReference>
<feature type="region of interest" description="Disordered" evidence="1">
    <location>
        <begin position="24"/>
        <end position="46"/>
    </location>
</feature>
<dbReference type="RefSeq" id="WP_091837808.1">
    <property type="nucleotide sequence ID" value="NZ_FPAA01000009.1"/>
</dbReference>
<dbReference type="OrthoDB" id="1957331at2"/>
<proteinExistence type="predicted"/>
<evidence type="ECO:0008006" key="5">
    <source>
        <dbReference type="Google" id="ProtNLM"/>
    </source>
</evidence>
<feature type="signal peptide" evidence="2">
    <location>
        <begin position="1"/>
        <end position="27"/>
    </location>
</feature>
<keyword evidence="2" id="KW-0732">Signal</keyword>
<accession>A0A1I6T6H4</accession>
<organism evidence="3 4">
    <name type="scientific">Marininema halotolerans</name>
    <dbReference type="NCBI Taxonomy" id="1155944"/>
    <lineage>
        <taxon>Bacteria</taxon>
        <taxon>Bacillati</taxon>
        <taxon>Bacillota</taxon>
        <taxon>Bacilli</taxon>
        <taxon>Bacillales</taxon>
        <taxon>Thermoactinomycetaceae</taxon>
        <taxon>Marininema</taxon>
    </lineage>
</organism>
<keyword evidence="4" id="KW-1185">Reference proteome</keyword>